<evidence type="ECO:0000259" key="2">
    <source>
        <dbReference type="PROSITE" id="PS51827"/>
    </source>
</evidence>
<dbReference type="Pfam" id="PF11952">
    <property type="entry name" value="XTBD"/>
    <property type="match status" value="1"/>
</dbReference>
<accession>A0AAW2GLQ2</accession>
<dbReference type="PROSITE" id="PS50174">
    <property type="entry name" value="G_PATCH"/>
    <property type="match status" value="1"/>
</dbReference>
<evidence type="ECO:0000313" key="4">
    <source>
        <dbReference type="Proteomes" id="UP001430953"/>
    </source>
</evidence>
<evidence type="ECO:0000259" key="1">
    <source>
        <dbReference type="PROSITE" id="PS50174"/>
    </source>
</evidence>
<evidence type="ECO:0000313" key="3">
    <source>
        <dbReference type="EMBL" id="KAL0127422.1"/>
    </source>
</evidence>
<sequence length="486" mass="56160">MSVNEDWDVEQHKVEYESDEHWELRRKFLLAHKDKFSEDVLVCLAQVFVNIELLGCRYPQETMDLVKELSEDIAADYREKQKKKLQRTFVEASQAASSKVKGCTAKTSTVTNRSVTNKSTSIMSNVSNINNLTNQSHDNHHVKKGKKSITQKPSTLFINGEKESVPNVTSSELCNNPDIKERLSKNLQSEDDDDLIKNKFKYGNLILWEREGDTMFNTLVYSVTLCGCKLKWKYAKRQNGEWRCSLFLDSEELSYSINTTKIAAKDETIAVACEKLRKRCYTVKVKYDSARKFNLEEEMKRQDSVSNKCEHNLMNSVPNNEWRGSNCIGEKLMKLMGWTGGGLGKSEQGVVEPMSSIVKSQVNRKGFGMKSKPIERDITGKIREMFRKLLKSAKHVKNNIVFLHYTKKDKKKILNVARSMGLKMHWYCDYANGNRRLIASRRVNVWNFTRKLDDFGGISKEYELVKPVEVKNPFHFSYKNYVNIIN</sequence>
<evidence type="ECO:0008006" key="5">
    <source>
        <dbReference type="Google" id="ProtNLM"/>
    </source>
</evidence>
<dbReference type="InterPro" id="IPR000467">
    <property type="entry name" value="G_patch_dom"/>
</dbReference>
<comment type="caution">
    <text evidence="3">The sequence shown here is derived from an EMBL/GenBank/DDBJ whole genome shotgun (WGS) entry which is preliminary data.</text>
</comment>
<dbReference type="Pfam" id="PF01585">
    <property type="entry name" value="G-patch"/>
    <property type="match status" value="1"/>
</dbReference>
<dbReference type="PROSITE" id="PS51827">
    <property type="entry name" value="XTBD"/>
    <property type="match status" value="1"/>
</dbReference>
<dbReference type="EMBL" id="JADYXP020000004">
    <property type="protein sequence ID" value="KAL0127422.1"/>
    <property type="molecule type" value="Genomic_DNA"/>
</dbReference>
<name>A0AAW2GLQ2_9HYME</name>
<gene>
    <name evidence="3" type="ORF">PUN28_005606</name>
</gene>
<dbReference type="Proteomes" id="UP001430953">
    <property type="component" value="Unassembled WGS sequence"/>
</dbReference>
<dbReference type="PANTHER" id="PTHR48430:SF1">
    <property type="entry name" value="PARTNER OF XRN-2 PROTEIN 1"/>
    <property type="match status" value="1"/>
</dbReference>
<proteinExistence type="predicted"/>
<dbReference type="SMART" id="SM00443">
    <property type="entry name" value="G_patch"/>
    <property type="match status" value="1"/>
</dbReference>
<reference evidence="3 4" key="1">
    <citation type="submission" date="2023-03" db="EMBL/GenBank/DDBJ databases">
        <title>High recombination rates correlate with genetic variation in Cardiocondyla obscurior ants.</title>
        <authorList>
            <person name="Errbii M."/>
        </authorList>
    </citation>
    <scope>NUCLEOTIDE SEQUENCE [LARGE SCALE GENOMIC DNA]</scope>
    <source>
        <strain evidence="3">Alpha-2009</strain>
        <tissue evidence="3">Whole body</tissue>
    </source>
</reference>
<dbReference type="PANTHER" id="PTHR48430">
    <property type="entry name" value="PARTNER OF XRN-2 PROTEIN 1"/>
    <property type="match status" value="1"/>
</dbReference>
<dbReference type="GO" id="GO:0003676">
    <property type="term" value="F:nucleic acid binding"/>
    <property type="evidence" value="ECO:0007669"/>
    <property type="project" value="InterPro"/>
</dbReference>
<dbReference type="InterPro" id="IPR021859">
    <property type="entry name" value="XTBD"/>
</dbReference>
<keyword evidence="4" id="KW-1185">Reference proteome</keyword>
<feature type="domain" description="G-patch" evidence="1">
    <location>
        <begin position="325"/>
        <end position="372"/>
    </location>
</feature>
<feature type="domain" description="XRN2-binding (XTBD)" evidence="2">
    <location>
        <begin position="9"/>
        <end position="93"/>
    </location>
</feature>
<organism evidence="3 4">
    <name type="scientific">Cardiocondyla obscurior</name>
    <dbReference type="NCBI Taxonomy" id="286306"/>
    <lineage>
        <taxon>Eukaryota</taxon>
        <taxon>Metazoa</taxon>
        <taxon>Ecdysozoa</taxon>
        <taxon>Arthropoda</taxon>
        <taxon>Hexapoda</taxon>
        <taxon>Insecta</taxon>
        <taxon>Pterygota</taxon>
        <taxon>Neoptera</taxon>
        <taxon>Endopterygota</taxon>
        <taxon>Hymenoptera</taxon>
        <taxon>Apocrita</taxon>
        <taxon>Aculeata</taxon>
        <taxon>Formicoidea</taxon>
        <taxon>Formicidae</taxon>
        <taxon>Myrmicinae</taxon>
        <taxon>Cardiocondyla</taxon>
    </lineage>
</organism>
<dbReference type="AlphaFoldDB" id="A0AAW2GLQ2"/>
<protein>
    <recommendedName>
        <fullName evidence="5">NF-kappa-B-repressing factor</fullName>
    </recommendedName>
</protein>